<reference evidence="2 3" key="1">
    <citation type="journal article" date="2019" name="Nat. Microbiol.">
        <title>Mediterranean grassland soil C-N compound turnover is dependent on rainfall and depth, and is mediated by genomically divergent microorganisms.</title>
        <authorList>
            <person name="Diamond S."/>
            <person name="Andeer P.F."/>
            <person name="Li Z."/>
            <person name="Crits-Christoph A."/>
            <person name="Burstein D."/>
            <person name="Anantharaman K."/>
            <person name="Lane K.R."/>
            <person name="Thomas B.C."/>
            <person name="Pan C."/>
            <person name="Northen T.R."/>
            <person name="Banfield J.F."/>
        </authorList>
    </citation>
    <scope>NUCLEOTIDE SEQUENCE [LARGE SCALE GENOMIC DNA]</scope>
    <source>
        <strain evidence="2">WS_11</strain>
    </source>
</reference>
<accession>A0A538U5F8</accession>
<comment type="caution">
    <text evidence="2">The sequence shown here is derived from an EMBL/GenBank/DDBJ whole genome shotgun (WGS) entry which is preliminary data.</text>
</comment>
<sequence length="104" mass="11269">MCFAWVALGLLILAINVTPITNNDIFLHLKTGELILETGQVPVVDDYSALARGRPFAAHEWLAGVLFAIFSSSAPSPWRSAPRSIVPPGRKGRCRRSPSPASRS</sequence>
<evidence type="ECO:0000313" key="3">
    <source>
        <dbReference type="Proteomes" id="UP000319771"/>
    </source>
</evidence>
<name>A0A538U5F8_UNCEI</name>
<gene>
    <name evidence="2" type="ORF">E6K81_10890</name>
</gene>
<dbReference type="AlphaFoldDB" id="A0A538U5F8"/>
<feature type="region of interest" description="Disordered" evidence="1">
    <location>
        <begin position="73"/>
        <end position="104"/>
    </location>
</feature>
<evidence type="ECO:0000313" key="2">
    <source>
        <dbReference type="EMBL" id="TMQ71123.1"/>
    </source>
</evidence>
<protein>
    <submittedName>
        <fullName evidence="2">Uncharacterized protein</fullName>
    </submittedName>
</protein>
<organism evidence="2 3">
    <name type="scientific">Eiseniibacteriota bacterium</name>
    <dbReference type="NCBI Taxonomy" id="2212470"/>
    <lineage>
        <taxon>Bacteria</taxon>
        <taxon>Candidatus Eiseniibacteriota</taxon>
    </lineage>
</organism>
<dbReference type="Proteomes" id="UP000319771">
    <property type="component" value="Unassembled WGS sequence"/>
</dbReference>
<proteinExistence type="predicted"/>
<evidence type="ECO:0000256" key="1">
    <source>
        <dbReference type="SAM" id="MobiDB-lite"/>
    </source>
</evidence>
<feature type="compositionally biased region" description="Low complexity" evidence="1">
    <location>
        <begin position="73"/>
        <end position="84"/>
    </location>
</feature>
<dbReference type="EMBL" id="VBPB01000183">
    <property type="protein sequence ID" value="TMQ71123.1"/>
    <property type="molecule type" value="Genomic_DNA"/>
</dbReference>